<dbReference type="Proteomes" id="UP001205105">
    <property type="component" value="Unassembled WGS sequence"/>
</dbReference>
<dbReference type="GO" id="GO:0004672">
    <property type="term" value="F:protein kinase activity"/>
    <property type="evidence" value="ECO:0007669"/>
    <property type="project" value="InterPro"/>
</dbReference>
<dbReference type="EMBL" id="JADXDR010000216">
    <property type="protein sequence ID" value="KAI7835918.1"/>
    <property type="molecule type" value="Genomic_DNA"/>
</dbReference>
<feature type="region of interest" description="Disordered" evidence="2">
    <location>
        <begin position="544"/>
        <end position="575"/>
    </location>
</feature>
<evidence type="ECO:0000256" key="2">
    <source>
        <dbReference type="SAM" id="MobiDB-lite"/>
    </source>
</evidence>
<evidence type="ECO:0000259" key="3">
    <source>
        <dbReference type="PROSITE" id="PS50011"/>
    </source>
</evidence>
<organism evidence="4 5">
    <name type="scientific">Chlorella ohadii</name>
    <dbReference type="NCBI Taxonomy" id="2649997"/>
    <lineage>
        <taxon>Eukaryota</taxon>
        <taxon>Viridiplantae</taxon>
        <taxon>Chlorophyta</taxon>
        <taxon>core chlorophytes</taxon>
        <taxon>Trebouxiophyceae</taxon>
        <taxon>Chlorellales</taxon>
        <taxon>Chlorellaceae</taxon>
        <taxon>Chlorella clade</taxon>
        <taxon>Chlorella</taxon>
    </lineage>
</organism>
<protein>
    <recommendedName>
        <fullName evidence="3">Protein kinase domain-containing protein</fullName>
    </recommendedName>
</protein>
<gene>
    <name evidence="4" type="ORF">COHA_010198</name>
</gene>
<evidence type="ECO:0000256" key="1">
    <source>
        <dbReference type="SAM" id="Coils"/>
    </source>
</evidence>
<keyword evidence="5" id="KW-1185">Reference proteome</keyword>
<feature type="coiled-coil region" evidence="1">
    <location>
        <begin position="516"/>
        <end position="543"/>
    </location>
</feature>
<dbReference type="Pfam" id="PF00069">
    <property type="entry name" value="Pkinase"/>
    <property type="match status" value="1"/>
</dbReference>
<evidence type="ECO:0000313" key="5">
    <source>
        <dbReference type="Proteomes" id="UP001205105"/>
    </source>
</evidence>
<dbReference type="PROSITE" id="PS00108">
    <property type="entry name" value="PROTEIN_KINASE_ST"/>
    <property type="match status" value="1"/>
</dbReference>
<feature type="domain" description="Protein kinase" evidence="3">
    <location>
        <begin position="37"/>
        <end position="403"/>
    </location>
</feature>
<dbReference type="SUPFAM" id="SSF56112">
    <property type="entry name" value="Protein kinase-like (PK-like)"/>
    <property type="match status" value="1"/>
</dbReference>
<dbReference type="AlphaFoldDB" id="A0AAD5DGJ6"/>
<name>A0AAD5DGJ6_9CHLO</name>
<sequence>MAKPLGASRDFAAAFKQFQVENRELVLKDGEVEQLMADAAAAIKRPEFAHLWQCVVWGDKDLPYLKLGRPTFVALVYSRKDGLSVIKCVSSEAELHAEVAMCTQLGVKFVPKLLGFRQGWRTVEVELDEGSLRHLTLHLVQYKMGAFGSLRFTIWLQAEGKVDVSAARLLAWLQRMAEALSLLHAMDCVHGDFKPDNIVTLSRGHLREAYLVGGATMKRAQPADGLVYLDPCRDSWAPGFTPPEAVVDGYSGKPTDLFALGMTIFEVFNGVNWGEGDHALSSVHQRRMFEEQVQAGGSFATTFTRSVGMPPAVAYVANLAALVMTGVPKHLPDVSWCAALLGRLQLAMEAYDEGTSAGLTLYLQHLIQATYSLAIPAPHFANGTVVPLRQLEPATLPAVHAFLQDLMRHRQALVTYHAVDGASLEPFVSLQGDVQLQHIDVPLDANSSVIAAAFAASDHNQTRQQNLERERVYLDEMAGRVREAQGELLDQTTQPWVFKAAQSMGRTTFKVMSTIRLSELRREQALLEEAEELKERLRQFAAAAGGTGGTGSASQAAAEGQGGSGSDLQALELTL</sequence>
<dbReference type="SMART" id="SM00220">
    <property type="entry name" value="S_TKc"/>
    <property type="match status" value="1"/>
</dbReference>
<reference evidence="4" key="1">
    <citation type="submission" date="2020-11" db="EMBL/GenBank/DDBJ databases">
        <title>Chlorella ohadii genome sequencing and assembly.</title>
        <authorList>
            <person name="Murik O."/>
            <person name="Treves H."/>
            <person name="Kedem I."/>
            <person name="Shotland Y."/>
            <person name="Kaplan A."/>
        </authorList>
    </citation>
    <scope>NUCLEOTIDE SEQUENCE</scope>
    <source>
        <strain evidence="4">1</strain>
    </source>
</reference>
<keyword evidence="1" id="KW-0175">Coiled coil</keyword>
<comment type="caution">
    <text evidence="4">The sequence shown here is derived from an EMBL/GenBank/DDBJ whole genome shotgun (WGS) entry which is preliminary data.</text>
</comment>
<dbReference type="InterPro" id="IPR000719">
    <property type="entry name" value="Prot_kinase_dom"/>
</dbReference>
<evidence type="ECO:0000313" key="4">
    <source>
        <dbReference type="EMBL" id="KAI7835918.1"/>
    </source>
</evidence>
<dbReference type="Gene3D" id="1.10.510.10">
    <property type="entry name" value="Transferase(Phosphotransferase) domain 1"/>
    <property type="match status" value="1"/>
</dbReference>
<dbReference type="InterPro" id="IPR011009">
    <property type="entry name" value="Kinase-like_dom_sf"/>
</dbReference>
<proteinExistence type="predicted"/>
<accession>A0AAD5DGJ6</accession>
<dbReference type="GO" id="GO:0005524">
    <property type="term" value="F:ATP binding"/>
    <property type="evidence" value="ECO:0007669"/>
    <property type="project" value="InterPro"/>
</dbReference>
<dbReference type="PROSITE" id="PS50011">
    <property type="entry name" value="PROTEIN_KINASE_DOM"/>
    <property type="match status" value="1"/>
</dbReference>
<dbReference type="InterPro" id="IPR008271">
    <property type="entry name" value="Ser/Thr_kinase_AS"/>
</dbReference>